<proteinExistence type="predicted"/>
<dbReference type="EMBL" id="JARBDR010000918">
    <property type="protein sequence ID" value="KAJ8301342.1"/>
    <property type="molecule type" value="Genomic_DNA"/>
</dbReference>
<feature type="compositionally biased region" description="Basic and acidic residues" evidence="1">
    <location>
        <begin position="59"/>
        <end position="68"/>
    </location>
</feature>
<name>A0ABQ9E7Q8_TEGGR</name>
<evidence type="ECO:0000313" key="2">
    <source>
        <dbReference type="EMBL" id="KAJ8301342.1"/>
    </source>
</evidence>
<organism evidence="2 3">
    <name type="scientific">Tegillarca granosa</name>
    <name type="common">Malaysian cockle</name>
    <name type="synonym">Anadara granosa</name>
    <dbReference type="NCBI Taxonomy" id="220873"/>
    <lineage>
        <taxon>Eukaryota</taxon>
        <taxon>Metazoa</taxon>
        <taxon>Spiralia</taxon>
        <taxon>Lophotrochozoa</taxon>
        <taxon>Mollusca</taxon>
        <taxon>Bivalvia</taxon>
        <taxon>Autobranchia</taxon>
        <taxon>Pteriomorphia</taxon>
        <taxon>Arcoida</taxon>
        <taxon>Arcoidea</taxon>
        <taxon>Arcidae</taxon>
        <taxon>Tegillarca</taxon>
    </lineage>
</organism>
<evidence type="ECO:0000313" key="3">
    <source>
        <dbReference type="Proteomes" id="UP001217089"/>
    </source>
</evidence>
<evidence type="ECO:0000256" key="1">
    <source>
        <dbReference type="SAM" id="MobiDB-lite"/>
    </source>
</evidence>
<sequence>MYQMETFAGTNSAVQHRRVLSLRKLDKKKSFSRSLSWLNRLKNLVTRDSSSADSSSDSGIKDDLTKVGTEERCNTVPRSTRLEKNNTLNVIRLLNI</sequence>
<feature type="region of interest" description="Disordered" evidence="1">
    <location>
        <begin position="47"/>
        <end position="68"/>
    </location>
</feature>
<keyword evidence="3" id="KW-1185">Reference proteome</keyword>
<reference evidence="2 3" key="1">
    <citation type="submission" date="2022-12" db="EMBL/GenBank/DDBJ databases">
        <title>Chromosome-level genome of Tegillarca granosa.</title>
        <authorList>
            <person name="Kim J."/>
        </authorList>
    </citation>
    <scope>NUCLEOTIDE SEQUENCE [LARGE SCALE GENOMIC DNA]</scope>
    <source>
        <strain evidence="2">Teg-2019</strain>
        <tissue evidence="2">Adductor muscle</tissue>
    </source>
</reference>
<feature type="compositionally biased region" description="Low complexity" evidence="1">
    <location>
        <begin position="48"/>
        <end position="58"/>
    </location>
</feature>
<accession>A0ABQ9E7Q8</accession>
<protein>
    <submittedName>
        <fullName evidence="2">Uncharacterized protein</fullName>
    </submittedName>
</protein>
<comment type="caution">
    <text evidence="2">The sequence shown here is derived from an EMBL/GenBank/DDBJ whole genome shotgun (WGS) entry which is preliminary data.</text>
</comment>
<gene>
    <name evidence="2" type="ORF">KUTeg_020329</name>
</gene>
<dbReference type="Proteomes" id="UP001217089">
    <property type="component" value="Unassembled WGS sequence"/>
</dbReference>